<sequence length="110" mass="12830">MQIIDRAGFDFSAEERASREISWTCSKQLPKNFIILIVLSLRYFSLNWLQQRLQTTNKDFYPTIVLDAFHVTDEMATRGVEDGLEPVVKSDDWRYWKKPLPKSSNGTSKN</sequence>
<protein>
    <recommendedName>
        <fullName evidence="3">Transposase IS204/IS1001/IS1096/IS1165 DDE domain-containing protein</fullName>
    </recommendedName>
</protein>
<dbReference type="RefSeq" id="WP_188751383.1">
    <property type="nucleotide sequence ID" value="NZ_BMIK01000008.1"/>
</dbReference>
<evidence type="ECO:0000313" key="2">
    <source>
        <dbReference type="Proteomes" id="UP000597338"/>
    </source>
</evidence>
<name>A0ABQ1M1M7_9SPHI</name>
<dbReference type="EMBL" id="BMIK01000008">
    <property type="protein sequence ID" value="GGC32805.1"/>
    <property type="molecule type" value="Genomic_DNA"/>
</dbReference>
<accession>A0ABQ1M1M7</accession>
<reference evidence="2" key="1">
    <citation type="journal article" date="2019" name="Int. J. Syst. Evol. Microbiol.">
        <title>The Global Catalogue of Microorganisms (GCM) 10K type strain sequencing project: providing services to taxonomists for standard genome sequencing and annotation.</title>
        <authorList>
            <consortium name="The Broad Institute Genomics Platform"/>
            <consortium name="The Broad Institute Genome Sequencing Center for Infectious Disease"/>
            <person name="Wu L."/>
            <person name="Ma J."/>
        </authorList>
    </citation>
    <scope>NUCLEOTIDE SEQUENCE [LARGE SCALE GENOMIC DNA]</scope>
    <source>
        <strain evidence="2">CGMCC 1.15342</strain>
    </source>
</reference>
<proteinExistence type="predicted"/>
<organism evidence="1 2">
    <name type="scientific">Parapedobacter defluvii</name>
    <dbReference type="NCBI Taxonomy" id="2045106"/>
    <lineage>
        <taxon>Bacteria</taxon>
        <taxon>Pseudomonadati</taxon>
        <taxon>Bacteroidota</taxon>
        <taxon>Sphingobacteriia</taxon>
        <taxon>Sphingobacteriales</taxon>
        <taxon>Sphingobacteriaceae</taxon>
        <taxon>Parapedobacter</taxon>
    </lineage>
</organism>
<keyword evidence="2" id="KW-1185">Reference proteome</keyword>
<evidence type="ECO:0008006" key="3">
    <source>
        <dbReference type="Google" id="ProtNLM"/>
    </source>
</evidence>
<comment type="caution">
    <text evidence="1">The sequence shown here is derived from an EMBL/GenBank/DDBJ whole genome shotgun (WGS) entry which is preliminary data.</text>
</comment>
<gene>
    <name evidence="1" type="ORF">GCM10011386_26160</name>
</gene>
<dbReference type="Proteomes" id="UP000597338">
    <property type="component" value="Unassembled WGS sequence"/>
</dbReference>
<evidence type="ECO:0000313" key="1">
    <source>
        <dbReference type="EMBL" id="GGC32805.1"/>
    </source>
</evidence>